<dbReference type="HOGENOM" id="CLU_035113_1_0_9"/>
<dbReference type="PROSITE" id="PS00747">
    <property type="entry name" value="GLUTR"/>
    <property type="match status" value="1"/>
</dbReference>
<comment type="similarity">
    <text evidence="2 8 13">Belongs to the glutamyl-tRNA reductase family.</text>
</comment>
<dbReference type="Proteomes" id="UP000004754">
    <property type="component" value="Unassembled WGS sequence"/>
</dbReference>
<evidence type="ECO:0000256" key="1">
    <source>
        <dbReference type="ARBA" id="ARBA00005059"/>
    </source>
</evidence>
<comment type="catalytic activity">
    <reaction evidence="7 8 13">
        <text>(S)-4-amino-5-oxopentanoate + tRNA(Glu) + NADP(+) = L-glutamyl-tRNA(Glu) + NADPH + H(+)</text>
        <dbReference type="Rhea" id="RHEA:12344"/>
        <dbReference type="Rhea" id="RHEA-COMP:9663"/>
        <dbReference type="Rhea" id="RHEA-COMP:9680"/>
        <dbReference type="ChEBI" id="CHEBI:15378"/>
        <dbReference type="ChEBI" id="CHEBI:57501"/>
        <dbReference type="ChEBI" id="CHEBI:57783"/>
        <dbReference type="ChEBI" id="CHEBI:58349"/>
        <dbReference type="ChEBI" id="CHEBI:78442"/>
        <dbReference type="ChEBI" id="CHEBI:78520"/>
        <dbReference type="EC" id="1.2.1.70"/>
    </reaction>
</comment>
<dbReference type="InterPro" id="IPR018214">
    <property type="entry name" value="GluRdtase_CS"/>
</dbReference>
<comment type="miscellaneous">
    <text evidence="8">During catalysis, the active site Cys acts as a nucleophile attacking the alpha-carbonyl group of tRNA-bound glutamate with the formation of a thioester intermediate between enzyme and glutamate, and the concomitant release of tRNA(Glu). The thioester intermediate is finally reduced by direct hydride transfer from NADPH, to form the product GSA.</text>
</comment>
<evidence type="ECO:0000256" key="7">
    <source>
        <dbReference type="ARBA" id="ARBA00047464"/>
    </source>
</evidence>
<gene>
    <name evidence="8 17" type="primary">hemA</name>
    <name evidence="17" type="ORF">HMP0721_1604</name>
</gene>
<dbReference type="Pfam" id="PF05201">
    <property type="entry name" value="GlutR_N"/>
    <property type="match status" value="1"/>
</dbReference>
<dbReference type="eggNOG" id="COG0373">
    <property type="taxonomic scope" value="Bacteria"/>
</dbReference>
<comment type="caution">
    <text evidence="17">The sequence shown here is derived from an EMBL/GenBank/DDBJ whole genome shotgun (WGS) entry which is preliminary data.</text>
</comment>
<feature type="binding site" evidence="8 10">
    <location>
        <position position="117"/>
    </location>
    <ligand>
        <name>substrate</name>
    </ligand>
</feature>
<feature type="domain" description="Glutamyl-tRNA reductase N-terminal" evidence="16">
    <location>
        <begin position="6"/>
        <end position="151"/>
    </location>
</feature>
<dbReference type="FunFam" id="3.30.460.30:FF:000001">
    <property type="entry name" value="Glutamyl-tRNA reductase"/>
    <property type="match status" value="1"/>
</dbReference>
<dbReference type="Pfam" id="PF00745">
    <property type="entry name" value="GlutR_dimer"/>
    <property type="match status" value="1"/>
</dbReference>
<comment type="function">
    <text evidence="8">Catalyzes the NADPH-dependent reduction of glutamyl-tRNA(Glu) to glutamate 1-semialdehyde (GSA).</text>
</comment>
<dbReference type="InterPro" id="IPR015896">
    <property type="entry name" value="4pyrrol_synth_GluRdtase_dimer"/>
</dbReference>
<dbReference type="InterPro" id="IPR015895">
    <property type="entry name" value="4pyrrol_synth_GluRdtase_N"/>
</dbReference>
<dbReference type="GO" id="GO:0050661">
    <property type="term" value="F:NADP binding"/>
    <property type="evidence" value="ECO:0007669"/>
    <property type="project" value="InterPro"/>
</dbReference>
<dbReference type="HAMAP" id="MF_00087">
    <property type="entry name" value="Glu_tRNA_reductase"/>
    <property type="match status" value="1"/>
</dbReference>
<evidence type="ECO:0000259" key="15">
    <source>
        <dbReference type="Pfam" id="PF01488"/>
    </source>
</evidence>
<comment type="domain">
    <text evidence="8">Possesses an unusual extended V-shaped dimeric structure with each monomer consisting of three distinct domains arranged along a curved 'spinal' alpha-helix. The N-terminal catalytic domain specifically recognizes the glutamate moiety of the substrate. The second domain is the NADPH-binding domain, and the third C-terminal domain is responsible for dimerization.</text>
</comment>
<dbReference type="SUPFAM" id="SSF51735">
    <property type="entry name" value="NAD(P)-binding Rossmann-fold domains"/>
    <property type="match status" value="1"/>
</dbReference>
<feature type="binding site" evidence="8 10">
    <location>
        <position position="106"/>
    </location>
    <ligand>
        <name>substrate</name>
    </ligand>
</feature>
<proteinExistence type="inferred from homology"/>
<dbReference type="InterPro" id="IPR036291">
    <property type="entry name" value="NAD(P)-bd_dom_sf"/>
</dbReference>
<evidence type="ECO:0000256" key="3">
    <source>
        <dbReference type="ARBA" id="ARBA00012970"/>
    </source>
</evidence>
<feature type="domain" description="Tetrapyrrole biosynthesis glutamyl-tRNA reductase dimerisation" evidence="14">
    <location>
        <begin position="321"/>
        <end position="413"/>
    </location>
</feature>
<dbReference type="NCBIfam" id="TIGR01035">
    <property type="entry name" value="hemA"/>
    <property type="match status" value="1"/>
</dbReference>
<dbReference type="UniPathway" id="UPA00251">
    <property type="reaction ID" value="UER00316"/>
</dbReference>
<evidence type="ECO:0000313" key="18">
    <source>
        <dbReference type="Proteomes" id="UP000004754"/>
    </source>
</evidence>
<sequence>MEIVVVGMDHRWAPLEIREKVAFISRTIKEGIAALTAYSEVAETVILSTCNRSEIYVASEFAEKAVAILKDFYISMKTPEAETYLFAYRGIEAVRHLFRVVTGLDSMILGEDQILGQVKDALEKAQRYRGAGKFLTKAFREAITFSKKIKTVYKISETPLSLSSTAVKHIKRLFPKDYADKKVMIIGSGKMGKLALQYMDAEGFRRVYMTNRTYHPAPEYEKVYRGGGGVTVVPYPERYDVMGEMDVVISATASPHRVIKQEDFPARTKPVVLIDLALPRDIDRALADDEQVTLMTIDDFNHIIDETKVYREHVAQRISAQVGDAVDALMRWIDKAKVDSTIGMLNQKAQGLADETIAILNKRYGFTGKDQIFLEKIVHSEFRKMVMPAVHTLKMTDDDAKIAQYREALTALLEDPA</sequence>
<evidence type="ECO:0000256" key="5">
    <source>
        <dbReference type="ARBA" id="ARBA00023002"/>
    </source>
</evidence>
<dbReference type="EC" id="1.2.1.70" evidence="3 8"/>
<dbReference type="Pfam" id="PF01488">
    <property type="entry name" value="Shikimate_DH"/>
    <property type="match status" value="1"/>
</dbReference>
<keyword evidence="18" id="KW-1185">Reference proteome</keyword>
<organism evidence="17 18">
    <name type="scientific">Pseudoramibacter alactolyticus ATCC 23263</name>
    <dbReference type="NCBI Taxonomy" id="887929"/>
    <lineage>
        <taxon>Bacteria</taxon>
        <taxon>Bacillati</taxon>
        <taxon>Bacillota</taxon>
        <taxon>Clostridia</taxon>
        <taxon>Eubacteriales</taxon>
        <taxon>Eubacteriaceae</taxon>
        <taxon>Pseudoramibacter</taxon>
    </lineage>
</organism>
<keyword evidence="5 8" id="KW-0560">Oxidoreductase</keyword>
<evidence type="ECO:0000313" key="17">
    <source>
        <dbReference type="EMBL" id="EFV01223.1"/>
    </source>
</evidence>
<dbReference type="Gene3D" id="3.40.50.720">
    <property type="entry name" value="NAD(P)-binding Rossmann-like Domain"/>
    <property type="match status" value="1"/>
</dbReference>
<feature type="site" description="Important for activity" evidence="8 12">
    <location>
        <position position="96"/>
    </location>
</feature>
<evidence type="ECO:0000259" key="14">
    <source>
        <dbReference type="Pfam" id="PF00745"/>
    </source>
</evidence>
<evidence type="ECO:0000256" key="6">
    <source>
        <dbReference type="ARBA" id="ARBA00023244"/>
    </source>
</evidence>
<feature type="binding site" evidence="8 10">
    <location>
        <begin position="111"/>
        <end position="113"/>
    </location>
    <ligand>
        <name>substrate</name>
    </ligand>
</feature>
<dbReference type="InterPro" id="IPR000343">
    <property type="entry name" value="4pyrrol_synth_GluRdtase"/>
</dbReference>
<reference evidence="17 18" key="1">
    <citation type="submission" date="2010-12" db="EMBL/GenBank/DDBJ databases">
        <authorList>
            <person name="Muzny D."/>
            <person name="Qin X."/>
            <person name="Deng J."/>
            <person name="Jiang H."/>
            <person name="Liu Y."/>
            <person name="Qu J."/>
            <person name="Song X.-Z."/>
            <person name="Zhang L."/>
            <person name="Thornton R."/>
            <person name="Coyle M."/>
            <person name="Francisco L."/>
            <person name="Jackson L."/>
            <person name="Javaid M."/>
            <person name="Korchina V."/>
            <person name="Kovar C."/>
            <person name="Mata R."/>
            <person name="Mathew T."/>
            <person name="Ngo R."/>
            <person name="Nguyen L."/>
            <person name="Nguyen N."/>
            <person name="Okwuonu G."/>
            <person name="Ongeri F."/>
            <person name="Pham C."/>
            <person name="Simmons D."/>
            <person name="Wilczek-Boney K."/>
            <person name="Hale W."/>
            <person name="Jakkamsetti A."/>
            <person name="Pham P."/>
            <person name="Ruth R."/>
            <person name="San Lucas F."/>
            <person name="Warren J."/>
            <person name="Zhang J."/>
            <person name="Zhao Z."/>
            <person name="Zhou C."/>
            <person name="Zhu D."/>
            <person name="Lee S."/>
            <person name="Bess C."/>
            <person name="Blankenburg K."/>
            <person name="Forbes L."/>
            <person name="Fu Q."/>
            <person name="Gubbala S."/>
            <person name="Hirani K."/>
            <person name="Jayaseelan J.C."/>
            <person name="Lara F."/>
            <person name="Munidasa M."/>
            <person name="Palculict T."/>
            <person name="Patil S."/>
            <person name="Pu L.-L."/>
            <person name="Saada N."/>
            <person name="Tang L."/>
            <person name="Weissenberger G."/>
            <person name="Zhu Y."/>
            <person name="Hemphill L."/>
            <person name="Shang Y."/>
            <person name="Youmans B."/>
            <person name="Ayvaz T."/>
            <person name="Ross M."/>
            <person name="Santibanez J."/>
            <person name="Aqrawi P."/>
            <person name="Gross S."/>
            <person name="Joshi V."/>
            <person name="Fowler G."/>
            <person name="Nazareth L."/>
            <person name="Reid J."/>
            <person name="Worley K."/>
            <person name="Petrosino J."/>
            <person name="Highlander S."/>
            <person name="Gibbs R."/>
        </authorList>
    </citation>
    <scope>NUCLEOTIDE SEQUENCE [LARGE SCALE GENOMIC DNA]</scope>
    <source>
        <strain evidence="17 18">ATCC 23263</strain>
    </source>
</reference>
<keyword evidence="6 8" id="KW-0627">Porphyrin biosynthesis</keyword>
<evidence type="ECO:0000259" key="16">
    <source>
        <dbReference type="Pfam" id="PF05201"/>
    </source>
</evidence>
<dbReference type="PANTHER" id="PTHR43013">
    <property type="entry name" value="GLUTAMYL-TRNA REDUCTASE"/>
    <property type="match status" value="1"/>
</dbReference>
<evidence type="ECO:0000256" key="9">
    <source>
        <dbReference type="PIRSR" id="PIRSR000445-1"/>
    </source>
</evidence>
<feature type="active site" description="Nucleophile" evidence="8 9">
    <location>
        <position position="50"/>
    </location>
</feature>
<dbReference type="AlphaFoldDB" id="E6MI71"/>
<dbReference type="RefSeq" id="WP_006599026.1">
    <property type="nucleotide sequence ID" value="NZ_GL622359.1"/>
</dbReference>
<protein>
    <recommendedName>
        <fullName evidence="3 8">Glutamyl-tRNA reductase</fullName>
        <shortName evidence="8">GluTR</shortName>
        <ecNumber evidence="3 8">1.2.1.70</ecNumber>
    </recommendedName>
</protein>
<dbReference type="PIRSF" id="PIRSF000445">
    <property type="entry name" value="4pyrrol_synth_GluRdtase"/>
    <property type="match status" value="1"/>
</dbReference>
<accession>E6MI71</accession>
<evidence type="ECO:0000256" key="12">
    <source>
        <dbReference type="PIRSR" id="PIRSR000445-4"/>
    </source>
</evidence>
<feature type="binding site" evidence="8 11">
    <location>
        <begin position="187"/>
        <end position="192"/>
    </location>
    <ligand>
        <name>NADP(+)</name>
        <dbReference type="ChEBI" id="CHEBI:58349"/>
    </ligand>
</feature>
<comment type="subunit">
    <text evidence="8">Homodimer.</text>
</comment>
<evidence type="ECO:0000256" key="2">
    <source>
        <dbReference type="ARBA" id="ARBA00005916"/>
    </source>
</evidence>
<keyword evidence="4 8" id="KW-0521">NADP</keyword>
<dbReference type="SUPFAM" id="SSF69742">
    <property type="entry name" value="Glutamyl tRNA-reductase catalytic, N-terminal domain"/>
    <property type="match status" value="1"/>
</dbReference>
<dbReference type="GO" id="GO:0019353">
    <property type="term" value="P:protoporphyrinogen IX biosynthetic process from glutamate"/>
    <property type="evidence" value="ECO:0007669"/>
    <property type="project" value="TreeGrafter"/>
</dbReference>
<dbReference type="InterPro" id="IPR036343">
    <property type="entry name" value="GluRdtase_N_sf"/>
</dbReference>
<dbReference type="OrthoDB" id="110209at2"/>
<evidence type="ECO:0000256" key="13">
    <source>
        <dbReference type="RuleBase" id="RU000584"/>
    </source>
</evidence>
<evidence type="ECO:0000256" key="11">
    <source>
        <dbReference type="PIRSR" id="PIRSR000445-3"/>
    </source>
</evidence>
<feature type="domain" description="Quinate/shikimate 5-dehydrogenase/glutamyl-tRNA reductase" evidence="15">
    <location>
        <begin position="172"/>
        <end position="303"/>
    </location>
</feature>
<dbReference type="Gene3D" id="3.30.460.30">
    <property type="entry name" value="Glutamyl-tRNA reductase, N-terminal domain"/>
    <property type="match status" value="1"/>
</dbReference>
<evidence type="ECO:0000256" key="10">
    <source>
        <dbReference type="PIRSR" id="PIRSR000445-2"/>
    </source>
</evidence>
<dbReference type="GO" id="GO:0008883">
    <property type="term" value="F:glutamyl-tRNA reductase activity"/>
    <property type="evidence" value="ECO:0007669"/>
    <property type="project" value="UniProtKB-UniRule"/>
</dbReference>
<dbReference type="InterPro" id="IPR006151">
    <property type="entry name" value="Shikm_DH/Glu-tRNA_Rdtase"/>
</dbReference>
<comment type="pathway">
    <text evidence="1 8 13">Porphyrin-containing compound metabolism; protoporphyrin-IX biosynthesis; 5-aminolevulinate from L-glutamyl-tRNA(Glu): step 1/2.</text>
</comment>
<dbReference type="CDD" id="cd05213">
    <property type="entry name" value="NAD_bind_Glutamyl_tRNA_reduct"/>
    <property type="match status" value="1"/>
</dbReference>
<name>E6MI71_9FIRM</name>
<dbReference type="PANTHER" id="PTHR43013:SF1">
    <property type="entry name" value="GLUTAMYL-TRNA REDUCTASE"/>
    <property type="match status" value="1"/>
</dbReference>
<dbReference type="EMBL" id="AEQN01000022">
    <property type="protein sequence ID" value="EFV01223.1"/>
    <property type="molecule type" value="Genomic_DNA"/>
</dbReference>
<dbReference type="STRING" id="887929.HMP0721_1604"/>
<evidence type="ECO:0000256" key="8">
    <source>
        <dbReference type="HAMAP-Rule" id="MF_00087"/>
    </source>
</evidence>
<evidence type="ECO:0000256" key="4">
    <source>
        <dbReference type="ARBA" id="ARBA00022857"/>
    </source>
</evidence>
<feature type="binding site" evidence="8 10">
    <location>
        <begin position="49"/>
        <end position="52"/>
    </location>
    <ligand>
        <name>substrate</name>
    </ligand>
</feature>